<dbReference type="EMBL" id="DS268637">
    <property type="protein sequence ID" value="EFO96092.1"/>
    <property type="molecule type" value="Genomic_DNA"/>
</dbReference>
<dbReference type="InParanoid" id="E3NFI4"/>
<gene>
    <name evidence="1" type="ORF">CRE_18252</name>
</gene>
<accession>E3NFI4</accession>
<evidence type="ECO:0000313" key="1">
    <source>
        <dbReference type="EMBL" id="EFO96092.1"/>
    </source>
</evidence>
<keyword evidence="2" id="KW-1185">Reference proteome</keyword>
<name>E3NFI4_CAERE</name>
<sequence length="49" mass="5372">MGMNGDQTTTHSTCGPNTIALSIVAPSPEKWLARYINIDGTFELFHYGD</sequence>
<dbReference type="Proteomes" id="UP000008281">
    <property type="component" value="Unassembled WGS sequence"/>
</dbReference>
<dbReference type="HOGENOM" id="CLU_3144261_0_0_1"/>
<reference evidence="1" key="1">
    <citation type="submission" date="2007-07" db="EMBL/GenBank/DDBJ databases">
        <title>PCAP assembly of the Caenorhabditis remanei genome.</title>
        <authorList>
            <consortium name="The Caenorhabditis remanei Sequencing Consortium"/>
            <person name="Wilson R.K."/>
        </authorList>
    </citation>
    <scope>NUCLEOTIDE SEQUENCE [LARGE SCALE GENOMIC DNA]</scope>
    <source>
        <strain evidence="1">PB4641</strain>
    </source>
</reference>
<evidence type="ECO:0000313" key="2">
    <source>
        <dbReference type="Proteomes" id="UP000008281"/>
    </source>
</evidence>
<organism evidence="2">
    <name type="scientific">Caenorhabditis remanei</name>
    <name type="common">Caenorhabditis vulgaris</name>
    <dbReference type="NCBI Taxonomy" id="31234"/>
    <lineage>
        <taxon>Eukaryota</taxon>
        <taxon>Metazoa</taxon>
        <taxon>Ecdysozoa</taxon>
        <taxon>Nematoda</taxon>
        <taxon>Chromadorea</taxon>
        <taxon>Rhabditida</taxon>
        <taxon>Rhabditina</taxon>
        <taxon>Rhabditomorpha</taxon>
        <taxon>Rhabditoidea</taxon>
        <taxon>Rhabditidae</taxon>
        <taxon>Peloderinae</taxon>
        <taxon>Caenorhabditis</taxon>
    </lineage>
</organism>
<proteinExistence type="predicted"/>
<dbReference type="AlphaFoldDB" id="E3NFI4"/>
<protein>
    <submittedName>
        <fullName evidence="1">Uncharacterized protein</fullName>
    </submittedName>
</protein>